<dbReference type="RefSeq" id="WP_345326548.1">
    <property type="nucleotide sequence ID" value="NZ_BAABGA010000067.1"/>
</dbReference>
<name>A0ABP8NE45_9BACT</name>
<comment type="similarity">
    <text evidence="1">Belongs to the GTP cyclohydrolase I type 2/NIF3 family.</text>
</comment>
<proteinExistence type="inferred from homology"/>
<dbReference type="InterPro" id="IPR036069">
    <property type="entry name" value="DUF34/NIF3_sf"/>
</dbReference>
<dbReference type="Proteomes" id="UP001500840">
    <property type="component" value="Unassembled WGS sequence"/>
</dbReference>
<dbReference type="EMBL" id="BAABGA010000067">
    <property type="protein sequence ID" value="GAA4464073.1"/>
    <property type="molecule type" value="Genomic_DNA"/>
</dbReference>
<dbReference type="Pfam" id="PF01784">
    <property type="entry name" value="DUF34_NIF3"/>
    <property type="match status" value="1"/>
</dbReference>
<gene>
    <name evidence="3" type="ORF">GCM10023156_50160</name>
</gene>
<organism evidence="3 4">
    <name type="scientific">Novipirellula rosea</name>
    <dbReference type="NCBI Taxonomy" id="1031540"/>
    <lineage>
        <taxon>Bacteria</taxon>
        <taxon>Pseudomonadati</taxon>
        <taxon>Planctomycetota</taxon>
        <taxon>Planctomycetia</taxon>
        <taxon>Pirellulales</taxon>
        <taxon>Pirellulaceae</taxon>
        <taxon>Novipirellula</taxon>
    </lineage>
</organism>
<dbReference type="PANTHER" id="PTHR13799:SF14">
    <property type="entry name" value="GTP CYCLOHYDROLASE 1 TYPE 2 HOMOLOG"/>
    <property type="match status" value="1"/>
</dbReference>
<dbReference type="InterPro" id="IPR002678">
    <property type="entry name" value="DUF34/NIF3"/>
</dbReference>
<dbReference type="NCBIfam" id="TIGR00486">
    <property type="entry name" value="YbgI_SA1388"/>
    <property type="match status" value="1"/>
</dbReference>
<comment type="caution">
    <text evidence="3">The sequence shown here is derived from an EMBL/GenBank/DDBJ whole genome shotgun (WGS) entry which is preliminary data.</text>
</comment>
<sequence>MPKISVDQICQRLAEIAPLRLAESWDNVGLLVGDRNLGVSRVMTCLTITPAVVQEAVDEDVDLLVAHHPLPFKPLSRLTSDTIAGSMLLRLVEARVAVYSAHTAFDSAASGINQLWADRLGVAETQALIPFEAAAENIADLGSGRFGDFGQAVALDELALAAAKVVDATHVRRVGAANQPVRRVAFACGSGGSFLAAAKRKGCDALVTGEATFHTCLEAESLQVGLVLLGHYWSERFAMEWLAQQLSASLAELTIWPSRLESDPIQIVAG</sequence>
<dbReference type="PANTHER" id="PTHR13799">
    <property type="entry name" value="NGG1 INTERACTING FACTOR 3"/>
    <property type="match status" value="1"/>
</dbReference>
<protein>
    <submittedName>
        <fullName evidence="3">Nif3-like dinuclear metal center hexameric protein</fullName>
    </submittedName>
</protein>
<evidence type="ECO:0000313" key="4">
    <source>
        <dbReference type="Proteomes" id="UP001500840"/>
    </source>
</evidence>
<keyword evidence="2" id="KW-0479">Metal-binding</keyword>
<evidence type="ECO:0000256" key="1">
    <source>
        <dbReference type="ARBA" id="ARBA00006964"/>
    </source>
</evidence>
<keyword evidence="4" id="KW-1185">Reference proteome</keyword>
<accession>A0ABP8NE45</accession>
<evidence type="ECO:0000313" key="3">
    <source>
        <dbReference type="EMBL" id="GAA4464073.1"/>
    </source>
</evidence>
<dbReference type="SUPFAM" id="SSF102705">
    <property type="entry name" value="NIF3 (NGG1p interacting factor 3)-like"/>
    <property type="match status" value="1"/>
</dbReference>
<reference evidence="4" key="1">
    <citation type="journal article" date="2019" name="Int. J. Syst. Evol. Microbiol.">
        <title>The Global Catalogue of Microorganisms (GCM) 10K type strain sequencing project: providing services to taxonomists for standard genome sequencing and annotation.</title>
        <authorList>
            <consortium name="The Broad Institute Genomics Platform"/>
            <consortium name="The Broad Institute Genome Sequencing Center for Infectious Disease"/>
            <person name="Wu L."/>
            <person name="Ma J."/>
        </authorList>
    </citation>
    <scope>NUCLEOTIDE SEQUENCE [LARGE SCALE GENOMIC DNA]</scope>
    <source>
        <strain evidence="4">JCM 17759</strain>
    </source>
</reference>
<evidence type="ECO:0000256" key="2">
    <source>
        <dbReference type="ARBA" id="ARBA00022723"/>
    </source>
</evidence>
<dbReference type="Gene3D" id="3.40.1390.30">
    <property type="entry name" value="NIF3 (NGG1p interacting factor 3)-like"/>
    <property type="match status" value="2"/>
</dbReference>